<reference evidence="1" key="1">
    <citation type="submission" date="2013-11" db="EMBL/GenBank/DDBJ databases">
        <title>Genome sequence of the fusiform rust pathogen reveals effectors for host alternation and coevolution with pine.</title>
        <authorList>
            <consortium name="DOE Joint Genome Institute"/>
            <person name="Smith K."/>
            <person name="Pendleton A."/>
            <person name="Kubisiak T."/>
            <person name="Anderson C."/>
            <person name="Salamov A."/>
            <person name="Aerts A."/>
            <person name="Riley R."/>
            <person name="Clum A."/>
            <person name="Lindquist E."/>
            <person name="Ence D."/>
            <person name="Campbell M."/>
            <person name="Kronenberg Z."/>
            <person name="Feau N."/>
            <person name="Dhillon B."/>
            <person name="Hamelin R."/>
            <person name="Burleigh J."/>
            <person name="Smith J."/>
            <person name="Yandell M."/>
            <person name="Nelson C."/>
            <person name="Grigoriev I."/>
            <person name="Davis J."/>
        </authorList>
    </citation>
    <scope>NUCLEOTIDE SEQUENCE</scope>
    <source>
        <strain evidence="1">G11</strain>
    </source>
</reference>
<evidence type="ECO:0000313" key="2">
    <source>
        <dbReference type="Proteomes" id="UP000886653"/>
    </source>
</evidence>
<dbReference type="OrthoDB" id="3269001at2759"/>
<dbReference type="Proteomes" id="UP000886653">
    <property type="component" value="Unassembled WGS sequence"/>
</dbReference>
<gene>
    <name evidence="1" type="ORF">CROQUDRAFT_686991</name>
</gene>
<name>A0A9P6NBQ4_9BASI</name>
<proteinExistence type="predicted"/>
<protein>
    <submittedName>
        <fullName evidence="1">Uncharacterized protein</fullName>
    </submittedName>
</protein>
<sequence>MDLFVDWFNPRGNKKAGKLFSMGVISLNCLNLLPTTRRSISNSCIMGITPGPNEPSMVTINHVLKLLVDELLVLRKGITLKTHQFPEGRNIHVKILGLLGDVVATHKVAGFSSHSGSKFCSFCDCTLAEKDEMVLDLSQKRTKAEVLSQAERWAKAKTVTQKDKLVTNYGV</sequence>
<comment type="caution">
    <text evidence="1">The sequence shown here is derived from an EMBL/GenBank/DDBJ whole genome shotgun (WGS) entry which is preliminary data.</text>
</comment>
<dbReference type="AlphaFoldDB" id="A0A9P6NBQ4"/>
<organism evidence="1 2">
    <name type="scientific">Cronartium quercuum f. sp. fusiforme G11</name>
    <dbReference type="NCBI Taxonomy" id="708437"/>
    <lineage>
        <taxon>Eukaryota</taxon>
        <taxon>Fungi</taxon>
        <taxon>Dikarya</taxon>
        <taxon>Basidiomycota</taxon>
        <taxon>Pucciniomycotina</taxon>
        <taxon>Pucciniomycetes</taxon>
        <taxon>Pucciniales</taxon>
        <taxon>Coleosporiaceae</taxon>
        <taxon>Cronartium</taxon>
    </lineage>
</organism>
<keyword evidence="2" id="KW-1185">Reference proteome</keyword>
<accession>A0A9P6NBQ4</accession>
<evidence type="ECO:0000313" key="1">
    <source>
        <dbReference type="EMBL" id="KAG0141093.1"/>
    </source>
</evidence>
<dbReference type="EMBL" id="MU167402">
    <property type="protein sequence ID" value="KAG0141093.1"/>
    <property type="molecule type" value="Genomic_DNA"/>
</dbReference>